<gene>
    <name evidence="1" type="ORF">IAC56_03375</name>
</gene>
<reference evidence="1" key="2">
    <citation type="journal article" date="2021" name="PeerJ">
        <title>Extensive microbial diversity within the chicken gut microbiome revealed by metagenomics and culture.</title>
        <authorList>
            <person name="Gilroy R."/>
            <person name="Ravi A."/>
            <person name="Getino M."/>
            <person name="Pursley I."/>
            <person name="Horton D.L."/>
            <person name="Alikhan N.F."/>
            <person name="Baker D."/>
            <person name="Gharbi K."/>
            <person name="Hall N."/>
            <person name="Watson M."/>
            <person name="Adriaenssens E.M."/>
            <person name="Foster-Nyarko E."/>
            <person name="Jarju S."/>
            <person name="Secka A."/>
            <person name="Antonio M."/>
            <person name="Oren A."/>
            <person name="Chaudhuri R.R."/>
            <person name="La Ragione R."/>
            <person name="Hildebrand F."/>
            <person name="Pallen M.J."/>
        </authorList>
    </citation>
    <scope>NUCLEOTIDE SEQUENCE</scope>
    <source>
        <strain evidence="1">7463</strain>
    </source>
</reference>
<name>A0A9D1LF06_9BURK</name>
<protein>
    <submittedName>
        <fullName evidence="1">Uncharacterized protein</fullName>
    </submittedName>
</protein>
<proteinExistence type="predicted"/>
<dbReference type="Proteomes" id="UP000824083">
    <property type="component" value="Unassembled WGS sequence"/>
</dbReference>
<dbReference type="AlphaFoldDB" id="A0A9D1LF06"/>
<accession>A0A9D1LF06</accession>
<organism evidence="1 2">
    <name type="scientific">Candidatus Aphodousia faecigallinarum</name>
    <dbReference type="NCBI Taxonomy" id="2840677"/>
    <lineage>
        <taxon>Bacteria</taxon>
        <taxon>Pseudomonadati</taxon>
        <taxon>Pseudomonadota</taxon>
        <taxon>Betaproteobacteria</taxon>
        <taxon>Burkholderiales</taxon>
        <taxon>Sutterellaceae</taxon>
        <taxon>Sutterellaceae incertae sedis</taxon>
        <taxon>Candidatus Aphodousia</taxon>
    </lineage>
</organism>
<sequence>RVCAALCYFIREFCLQKHIDLPKELELGSLQGWGKTKKDPTRNASWGQNVFPRLDTIKKRPMRERTFAHSNILASWLVMDAINKAKGASWLKGSHPIRKVEAALFMLGAELPALEKSEC</sequence>
<dbReference type="EMBL" id="DVMY01000057">
    <property type="protein sequence ID" value="HIU37299.1"/>
    <property type="molecule type" value="Genomic_DNA"/>
</dbReference>
<evidence type="ECO:0000313" key="2">
    <source>
        <dbReference type="Proteomes" id="UP000824083"/>
    </source>
</evidence>
<comment type="caution">
    <text evidence="1">The sequence shown here is derived from an EMBL/GenBank/DDBJ whole genome shotgun (WGS) entry which is preliminary data.</text>
</comment>
<feature type="non-terminal residue" evidence="1">
    <location>
        <position position="1"/>
    </location>
</feature>
<evidence type="ECO:0000313" key="1">
    <source>
        <dbReference type="EMBL" id="HIU37299.1"/>
    </source>
</evidence>
<reference evidence="1" key="1">
    <citation type="submission" date="2020-10" db="EMBL/GenBank/DDBJ databases">
        <authorList>
            <person name="Gilroy R."/>
        </authorList>
    </citation>
    <scope>NUCLEOTIDE SEQUENCE</scope>
    <source>
        <strain evidence="1">7463</strain>
    </source>
</reference>